<dbReference type="AlphaFoldDB" id="A0A0G9K5Z7"/>
<keyword evidence="3" id="KW-0804">Transcription</keyword>
<dbReference type="EMBL" id="JAIQ01000044">
    <property type="protein sequence ID" value="KLE01979.1"/>
    <property type="molecule type" value="Genomic_DNA"/>
</dbReference>
<dbReference type="InterPro" id="IPR036271">
    <property type="entry name" value="Tet_transcr_reg_TetR-rel_C_sf"/>
</dbReference>
<dbReference type="Gene3D" id="1.10.357.10">
    <property type="entry name" value="Tetracycline Repressor, domain 2"/>
    <property type="match status" value="1"/>
</dbReference>
<dbReference type="SUPFAM" id="SSF46689">
    <property type="entry name" value="Homeodomain-like"/>
    <property type="match status" value="1"/>
</dbReference>
<sequence length="184" mass="21269">MAIKKTSKEEILQEAIKLFKLKGYYNCSMANIADACGLIKGSIYHYFKSKDEIGLESLKYIHNYFVDNIFSIAYDNNLKDEEKIKLLVKKTDEYFLNSKGGCLLGNLALEVSNENIEFKEVIKEYFTAWENALFNIFKNKYDESKARDIAKEYVALIQGSIMMMNLYDNPTNYLQVGEKLISLI</sequence>
<feature type="DNA-binding region" description="H-T-H motif" evidence="4">
    <location>
        <begin position="28"/>
        <end position="47"/>
    </location>
</feature>
<dbReference type="Proteomes" id="UP000035514">
    <property type="component" value="Unassembled WGS sequence"/>
</dbReference>
<accession>A0A0G9K5Z7</accession>
<organism evidence="6 7">
    <name type="scientific">Aliarcobacter butzleri L348</name>
    <dbReference type="NCBI Taxonomy" id="1447256"/>
    <lineage>
        <taxon>Bacteria</taxon>
        <taxon>Pseudomonadati</taxon>
        <taxon>Campylobacterota</taxon>
        <taxon>Epsilonproteobacteria</taxon>
        <taxon>Campylobacterales</taxon>
        <taxon>Arcobacteraceae</taxon>
        <taxon>Aliarcobacter</taxon>
    </lineage>
</organism>
<keyword evidence="1" id="KW-0805">Transcription regulation</keyword>
<feature type="domain" description="HTH tetR-type" evidence="5">
    <location>
        <begin position="5"/>
        <end position="65"/>
    </location>
</feature>
<evidence type="ECO:0000256" key="3">
    <source>
        <dbReference type="ARBA" id="ARBA00023163"/>
    </source>
</evidence>
<dbReference type="PATRIC" id="fig|1447256.3.peg.336"/>
<dbReference type="InterPro" id="IPR009057">
    <property type="entry name" value="Homeodomain-like_sf"/>
</dbReference>
<name>A0A0G9K5Z7_9BACT</name>
<gene>
    <name evidence="6" type="ORF">AA20_01745</name>
</gene>
<proteinExistence type="predicted"/>
<dbReference type="InterPro" id="IPR001647">
    <property type="entry name" value="HTH_TetR"/>
</dbReference>
<dbReference type="PANTHER" id="PTHR47506:SF7">
    <property type="entry name" value="TRANSCRIPTIONAL REGULATORY PROTEIN"/>
    <property type="match status" value="1"/>
</dbReference>
<reference evidence="6 7" key="1">
    <citation type="submission" date="2014-01" db="EMBL/GenBank/DDBJ databases">
        <title>Development of a Comparative Genomic Fingerprinting Assay for High Resolution Genotyping of Arcobacter butzleri.</title>
        <authorList>
            <person name="Webb A.L."/>
            <person name="Inglis G.D."/>
            <person name="Kruczkiewicz P."/>
            <person name="Selinger L.B."/>
            <person name="Taboada E.N."/>
        </authorList>
    </citation>
    <scope>NUCLEOTIDE SEQUENCE [LARGE SCALE GENOMIC DNA]</scope>
    <source>
        <strain evidence="6 7">L348</strain>
    </source>
</reference>
<evidence type="ECO:0000313" key="6">
    <source>
        <dbReference type="EMBL" id="KLE01979.1"/>
    </source>
</evidence>
<dbReference type="RefSeq" id="WP_046996154.1">
    <property type="nucleotide sequence ID" value="NZ_JAIQ01000044.1"/>
</dbReference>
<evidence type="ECO:0000256" key="4">
    <source>
        <dbReference type="PROSITE-ProRule" id="PRU00335"/>
    </source>
</evidence>
<evidence type="ECO:0000256" key="1">
    <source>
        <dbReference type="ARBA" id="ARBA00023015"/>
    </source>
</evidence>
<protein>
    <recommendedName>
        <fullName evidence="5">HTH tetR-type domain-containing protein</fullName>
    </recommendedName>
</protein>
<keyword evidence="2 4" id="KW-0238">DNA-binding</keyword>
<dbReference type="InterPro" id="IPR054156">
    <property type="entry name" value="YxaF_TetR_C"/>
</dbReference>
<dbReference type="Pfam" id="PF21993">
    <property type="entry name" value="TetR_C_13_2"/>
    <property type="match status" value="1"/>
</dbReference>
<evidence type="ECO:0000259" key="5">
    <source>
        <dbReference type="PROSITE" id="PS50977"/>
    </source>
</evidence>
<dbReference type="PROSITE" id="PS50977">
    <property type="entry name" value="HTH_TETR_2"/>
    <property type="match status" value="1"/>
</dbReference>
<dbReference type="GO" id="GO:0003677">
    <property type="term" value="F:DNA binding"/>
    <property type="evidence" value="ECO:0007669"/>
    <property type="project" value="UniProtKB-UniRule"/>
</dbReference>
<dbReference type="Pfam" id="PF00440">
    <property type="entry name" value="TetR_N"/>
    <property type="match status" value="1"/>
</dbReference>
<evidence type="ECO:0000313" key="7">
    <source>
        <dbReference type="Proteomes" id="UP000035514"/>
    </source>
</evidence>
<dbReference type="SUPFAM" id="SSF48498">
    <property type="entry name" value="Tetracyclin repressor-like, C-terminal domain"/>
    <property type="match status" value="1"/>
</dbReference>
<comment type="caution">
    <text evidence="6">The sequence shown here is derived from an EMBL/GenBank/DDBJ whole genome shotgun (WGS) entry which is preliminary data.</text>
</comment>
<dbReference type="PRINTS" id="PR00455">
    <property type="entry name" value="HTHTETR"/>
</dbReference>
<dbReference type="PANTHER" id="PTHR47506">
    <property type="entry name" value="TRANSCRIPTIONAL REGULATORY PROTEIN"/>
    <property type="match status" value="1"/>
</dbReference>
<evidence type="ECO:0000256" key="2">
    <source>
        <dbReference type="ARBA" id="ARBA00023125"/>
    </source>
</evidence>